<proteinExistence type="predicted"/>
<protein>
    <recommendedName>
        <fullName evidence="4">Lipoprotein</fullName>
    </recommendedName>
</protein>
<reference evidence="2" key="1">
    <citation type="submission" date="2021-02" db="EMBL/GenBank/DDBJ databases">
        <title>Skermanella TT6 skin isolate.</title>
        <authorList>
            <person name="Lee K."/>
            <person name="Ganzorig M."/>
        </authorList>
    </citation>
    <scope>NUCLEOTIDE SEQUENCE</scope>
    <source>
        <strain evidence="2">TT6</strain>
    </source>
</reference>
<dbReference type="Proteomes" id="UP000595197">
    <property type="component" value="Chromosome"/>
</dbReference>
<name>A0ABX7B9S5_9PROT</name>
<dbReference type="PROSITE" id="PS51257">
    <property type="entry name" value="PROKAR_LIPOPROTEIN"/>
    <property type="match status" value="1"/>
</dbReference>
<feature type="signal peptide" evidence="1">
    <location>
        <begin position="1"/>
        <end position="25"/>
    </location>
</feature>
<evidence type="ECO:0000256" key="1">
    <source>
        <dbReference type="SAM" id="SignalP"/>
    </source>
</evidence>
<evidence type="ECO:0000313" key="2">
    <source>
        <dbReference type="EMBL" id="QQP91108.1"/>
    </source>
</evidence>
<sequence length="190" mass="20306">MRLTPFGPAAAAALLLLGQALTGCASLGPAEDAGVRKLTWFSYVNGEDLRAQCSAEAPDRYRLIHNARSSARLRTYEVHGEGDDGRSGRPGGAVVEAREIPAADLSRRQPEEALGTGEGAAARIRLSPEQFDWLTRSLADNGVFDTPLRGFRTKPGGVLWLASGCHDGAYFLTAFSNPAERLEIIDGPGR</sequence>
<keyword evidence="1" id="KW-0732">Signal</keyword>
<dbReference type="EMBL" id="CP067420">
    <property type="protein sequence ID" value="QQP91108.1"/>
    <property type="molecule type" value="Genomic_DNA"/>
</dbReference>
<organism evidence="2 3">
    <name type="scientific">Skermanella cutis</name>
    <dbReference type="NCBI Taxonomy" id="2775420"/>
    <lineage>
        <taxon>Bacteria</taxon>
        <taxon>Pseudomonadati</taxon>
        <taxon>Pseudomonadota</taxon>
        <taxon>Alphaproteobacteria</taxon>
        <taxon>Rhodospirillales</taxon>
        <taxon>Azospirillaceae</taxon>
        <taxon>Skermanella</taxon>
    </lineage>
</organism>
<gene>
    <name evidence="2" type="ORF">IGS68_07830</name>
</gene>
<evidence type="ECO:0000313" key="3">
    <source>
        <dbReference type="Proteomes" id="UP000595197"/>
    </source>
</evidence>
<dbReference type="RefSeq" id="WP_201078684.1">
    <property type="nucleotide sequence ID" value="NZ_CP067420.1"/>
</dbReference>
<accession>A0ABX7B9S5</accession>
<feature type="chain" id="PRO_5046012449" description="Lipoprotein" evidence="1">
    <location>
        <begin position="26"/>
        <end position="190"/>
    </location>
</feature>
<evidence type="ECO:0008006" key="4">
    <source>
        <dbReference type="Google" id="ProtNLM"/>
    </source>
</evidence>
<keyword evidence="3" id="KW-1185">Reference proteome</keyword>